<accession>A0A8D8W1K6</accession>
<reference evidence="2" key="1">
    <citation type="submission" date="2021-05" db="EMBL/GenBank/DDBJ databases">
        <authorList>
            <person name="Alioto T."/>
            <person name="Alioto T."/>
            <person name="Gomez Garrido J."/>
        </authorList>
    </citation>
    <scope>NUCLEOTIDE SEQUENCE</scope>
</reference>
<proteinExistence type="predicted"/>
<sequence>MYLCVISRFWLRDIRTSFTDETVRSFTIYKSLLTCSVRPLICLTNKGLLYLLLFLLLLPSLQIQLLLRTIILFLCCCTFVPQYTFPLFCLLPCIVRVAYTLMYGIANSSTSCRENMAKTKRGEKFEENCVV</sequence>
<dbReference type="AlphaFoldDB" id="A0A8D8W1K6"/>
<protein>
    <submittedName>
        <fullName evidence="2">Uncharacterized protein</fullName>
    </submittedName>
</protein>
<keyword evidence="1" id="KW-0812">Transmembrane</keyword>
<dbReference type="EMBL" id="HBUF01128557">
    <property type="protein sequence ID" value="CAG6643712.1"/>
    <property type="molecule type" value="Transcribed_RNA"/>
</dbReference>
<keyword evidence="1" id="KW-0472">Membrane</keyword>
<keyword evidence="1" id="KW-1133">Transmembrane helix</keyword>
<evidence type="ECO:0000313" key="2">
    <source>
        <dbReference type="EMBL" id="CAG6643712.1"/>
    </source>
</evidence>
<evidence type="ECO:0000256" key="1">
    <source>
        <dbReference type="SAM" id="Phobius"/>
    </source>
</evidence>
<organism evidence="2">
    <name type="scientific">Cacopsylla melanoneura</name>
    <dbReference type="NCBI Taxonomy" id="428564"/>
    <lineage>
        <taxon>Eukaryota</taxon>
        <taxon>Metazoa</taxon>
        <taxon>Ecdysozoa</taxon>
        <taxon>Arthropoda</taxon>
        <taxon>Hexapoda</taxon>
        <taxon>Insecta</taxon>
        <taxon>Pterygota</taxon>
        <taxon>Neoptera</taxon>
        <taxon>Paraneoptera</taxon>
        <taxon>Hemiptera</taxon>
        <taxon>Sternorrhyncha</taxon>
        <taxon>Psylloidea</taxon>
        <taxon>Psyllidae</taxon>
        <taxon>Psyllinae</taxon>
        <taxon>Cacopsylla</taxon>
    </lineage>
</organism>
<feature type="transmembrane region" description="Helical" evidence="1">
    <location>
        <begin position="48"/>
        <end position="71"/>
    </location>
</feature>
<name>A0A8D8W1K6_9HEMI</name>